<evidence type="ECO:0000256" key="3">
    <source>
        <dbReference type="ARBA" id="ARBA00022803"/>
    </source>
</evidence>
<dbReference type="InterPro" id="IPR046357">
    <property type="entry name" value="PPIase_dom_sf"/>
</dbReference>
<dbReference type="PANTHER" id="PTHR46674:SF1">
    <property type="entry name" value="INACTIVE PEPTIDYL-PROLYL CIS-TRANS ISOMERASE FKBP6"/>
    <property type="match status" value="1"/>
</dbReference>
<dbReference type="Proteomes" id="UP000829291">
    <property type="component" value="Chromosome 4"/>
</dbReference>
<protein>
    <recommendedName>
        <fullName evidence="4">peptidylprolyl isomerase</fullName>
        <ecNumber evidence="4">5.2.1.8</ecNumber>
    </recommendedName>
</protein>
<comment type="catalytic activity">
    <reaction evidence="4">
        <text>[protein]-peptidylproline (omega=180) = [protein]-peptidylproline (omega=0)</text>
        <dbReference type="Rhea" id="RHEA:16237"/>
        <dbReference type="Rhea" id="RHEA-COMP:10747"/>
        <dbReference type="Rhea" id="RHEA-COMP:10748"/>
        <dbReference type="ChEBI" id="CHEBI:83833"/>
        <dbReference type="ChEBI" id="CHEBI:83834"/>
        <dbReference type="EC" id="5.2.1.8"/>
    </reaction>
</comment>
<keyword evidence="8" id="KW-1185">Reference proteome</keyword>
<dbReference type="OrthoDB" id="8116123at2759"/>
<dbReference type="AlphaFoldDB" id="A0A6J0BMP5"/>
<evidence type="ECO:0000256" key="5">
    <source>
        <dbReference type="PROSITE-ProRule" id="PRU00339"/>
    </source>
</evidence>
<keyword evidence="3 5" id="KW-0802">TPR repeat</keyword>
<keyword evidence="4" id="KW-0697">Rotamase</keyword>
<dbReference type="Gene3D" id="1.25.40.10">
    <property type="entry name" value="Tetratricopeptide repeat domain"/>
    <property type="match status" value="1"/>
</dbReference>
<feature type="coiled-coil region" evidence="6">
    <location>
        <begin position="347"/>
        <end position="374"/>
    </location>
</feature>
<gene>
    <name evidence="9" type="primary">LOC107221392</name>
</gene>
<feature type="repeat" description="TPR" evidence="5">
    <location>
        <begin position="314"/>
        <end position="347"/>
    </location>
</feature>
<dbReference type="PANTHER" id="PTHR46674">
    <property type="entry name" value="INACTIVE PEPTIDYL-PROLYL CIS-TRANS ISOMERASE FKBP6"/>
    <property type="match status" value="1"/>
</dbReference>
<evidence type="ECO:0000256" key="4">
    <source>
        <dbReference type="PROSITE-ProRule" id="PRU00277"/>
    </source>
</evidence>
<dbReference type="RefSeq" id="XP_015515855.1">
    <property type="nucleotide sequence ID" value="XM_015660369.2"/>
</dbReference>
<evidence type="ECO:0000256" key="1">
    <source>
        <dbReference type="ARBA" id="ARBA00009648"/>
    </source>
</evidence>
<feature type="domain" description="PPIase FKBP-type" evidence="7">
    <location>
        <begin position="119"/>
        <end position="208"/>
    </location>
</feature>
<name>A0A6J0BMP5_NEOLC</name>
<comment type="similarity">
    <text evidence="1">Belongs to the FKBP6 family.</text>
</comment>
<evidence type="ECO:0000256" key="2">
    <source>
        <dbReference type="ARBA" id="ARBA00022737"/>
    </source>
</evidence>
<organism evidence="9">
    <name type="scientific">Neodiprion lecontei</name>
    <name type="common">Redheaded pine sawfly</name>
    <dbReference type="NCBI Taxonomy" id="441921"/>
    <lineage>
        <taxon>Eukaryota</taxon>
        <taxon>Metazoa</taxon>
        <taxon>Ecdysozoa</taxon>
        <taxon>Arthropoda</taxon>
        <taxon>Hexapoda</taxon>
        <taxon>Insecta</taxon>
        <taxon>Pterygota</taxon>
        <taxon>Neoptera</taxon>
        <taxon>Endopterygota</taxon>
        <taxon>Hymenoptera</taxon>
        <taxon>Tenthredinoidea</taxon>
        <taxon>Diprionidae</taxon>
        <taxon>Diprioninae</taxon>
        <taxon>Neodiprion</taxon>
    </lineage>
</organism>
<dbReference type="GeneID" id="107221392"/>
<dbReference type="CTD" id="45360"/>
<dbReference type="SUPFAM" id="SSF48452">
    <property type="entry name" value="TPR-like"/>
    <property type="match status" value="1"/>
</dbReference>
<dbReference type="PROSITE" id="PS50293">
    <property type="entry name" value="TPR_REGION"/>
    <property type="match status" value="1"/>
</dbReference>
<keyword evidence="4 9" id="KW-0413">Isomerase</keyword>
<dbReference type="SUPFAM" id="SSF54534">
    <property type="entry name" value="FKBP-like"/>
    <property type="match status" value="1"/>
</dbReference>
<proteinExistence type="inferred from homology"/>
<evidence type="ECO:0000313" key="9">
    <source>
        <dbReference type="RefSeq" id="XP_015515855.1"/>
    </source>
</evidence>
<dbReference type="PROSITE" id="PS50005">
    <property type="entry name" value="TPR"/>
    <property type="match status" value="1"/>
</dbReference>
<dbReference type="GO" id="GO:0007283">
    <property type="term" value="P:spermatogenesis"/>
    <property type="evidence" value="ECO:0007669"/>
    <property type="project" value="TreeGrafter"/>
</dbReference>
<keyword evidence="6" id="KW-0175">Coiled coil</keyword>
<dbReference type="InterPro" id="IPR019734">
    <property type="entry name" value="TPR_rpt"/>
</dbReference>
<dbReference type="InterPro" id="IPR011990">
    <property type="entry name" value="TPR-like_helical_dom_sf"/>
</dbReference>
<dbReference type="Pfam" id="PF00254">
    <property type="entry name" value="FKBP_C"/>
    <property type="match status" value="1"/>
</dbReference>
<dbReference type="GO" id="GO:0051879">
    <property type="term" value="F:Hsp90 protein binding"/>
    <property type="evidence" value="ECO:0007669"/>
    <property type="project" value="TreeGrafter"/>
</dbReference>
<dbReference type="PROSITE" id="PS50059">
    <property type="entry name" value="FKBP_PPIASE"/>
    <property type="match status" value="1"/>
</dbReference>
<dbReference type="KEGG" id="nlo:107221392"/>
<dbReference type="InterPro" id="IPR001179">
    <property type="entry name" value="PPIase_FKBP_dom"/>
</dbReference>
<evidence type="ECO:0000313" key="8">
    <source>
        <dbReference type="Proteomes" id="UP000829291"/>
    </source>
</evidence>
<dbReference type="Gene3D" id="3.10.50.40">
    <property type="match status" value="1"/>
</dbReference>
<accession>A0A6J0BMP5</accession>
<keyword evidence="2" id="KW-0677">Repeat</keyword>
<sequence>MPNTEFKSQRGFTLGELMRKPNLVLEAGDDIDDDEDDQVYGFNNRNISNEEMMKYLNIDDNEDSANPENDGENQADSIKIVPCNTSFEDLKVNMTDVTGEGKIFKSVKQVGVGEVVPMDAMVYVQYMGYFEYQDEPFDSSYLRQTSERVRLNKGVLLPGLEIGIQTMKKHEISHFIIHPDYAFGPMGCPPRIPPNEEVMFAVYLSDFVDNAAADTYDNLDQEERKSMEKAFPKAMAVHATANDDFNRNRTKQAARGYLKVVKILESIALENEEEQTKQQKALTKAYVNLGICYNKLGEPRKACTVCRDVPVPNAKAFFTHGKALMTMGEYDRAMEEFHKSRMIDPNNQRIVKEIKQLNERIMAYKSKQKKLFSKWLQVKSNDKEMDEHVKCARELCEELKNNPDVMRQPLPAGLNDRELDCFKQQAATMGLFFTSHERFGHTNYYISKPSYEPARRA</sequence>
<reference evidence="9" key="1">
    <citation type="submission" date="2025-08" db="UniProtKB">
        <authorList>
            <consortium name="RefSeq"/>
        </authorList>
    </citation>
    <scope>IDENTIFICATION</scope>
    <source>
        <tissue evidence="9">Thorax and Abdomen</tissue>
    </source>
</reference>
<dbReference type="GO" id="GO:0034587">
    <property type="term" value="P:piRNA processing"/>
    <property type="evidence" value="ECO:0007669"/>
    <property type="project" value="TreeGrafter"/>
</dbReference>
<dbReference type="EC" id="5.2.1.8" evidence="4"/>
<dbReference type="GO" id="GO:0005737">
    <property type="term" value="C:cytoplasm"/>
    <property type="evidence" value="ECO:0007669"/>
    <property type="project" value="TreeGrafter"/>
</dbReference>
<evidence type="ECO:0000259" key="7">
    <source>
        <dbReference type="PROSITE" id="PS50059"/>
    </source>
</evidence>
<dbReference type="Pfam" id="PF13181">
    <property type="entry name" value="TPR_8"/>
    <property type="match status" value="1"/>
</dbReference>
<dbReference type="GO" id="GO:0003755">
    <property type="term" value="F:peptidyl-prolyl cis-trans isomerase activity"/>
    <property type="evidence" value="ECO:0007669"/>
    <property type="project" value="UniProtKB-KW"/>
</dbReference>
<dbReference type="InterPro" id="IPR042282">
    <property type="entry name" value="FKBP6/shu"/>
</dbReference>
<evidence type="ECO:0000256" key="6">
    <source>
        <dbReference type="SAM" id="Coils"/>
    </source>
</evidence>